<keyword evidence="5 8" id="KW-0732">Signal</keyword>
<evidence type="ECO:0000313" key="9">
    <source>
        <dbReference type="EMBL" id="AFP11099.1"/>
    </source>
</evidence>
<dbReference type="Proteomes" id="UP000314986">
    <property type="component" value="Unassembled WGS sequence"/>
</dbReference>
<evidence type="ECO:0000256" key="2">
    <source>
        <dbReference type="ARBA" id="ARBA00007518"/>
    </source>
</evidence>
<evidence type="ECO:0000313" key="11">
    <source>
        <dbReference type="Proteomes" id="UP000314986"/>
    </source>
</evidence>
<dbReference type="PANTHER" id="PTHR11250:SF5">
    <property type="entry name" value="PROTACHYKININ-1-LIKE ISOFORM X1-RELATED"/>
    <property type="match status" value="1"/>
</dbReference>
<dbReference type="GeneID" id="103183844"/>
<sequence>MESIKMLLVLMLLCAHVDCQQETSPDVKKDSWNRGGGEKWQDDLPEDNPIDQFARMVKRARYEKFYSLMGKRSPDPKQTEFVGRKRQKGEMFIGLMGRRSDADPLPELELSPYYSRRRK</sequence>
<feature type="region of interest" description="Disordered" evidence="7">
    <location>
        <begin position="24"/>
        <end position="46"/>
    </location>
</feature>
<name>V9LET1_CALMI</name>
<organism evidence="9">
    <name type="scientific">Callorhinchus milii</name>
    <name type="common">Ghost shark</name>
    <dbReference type="NCBI Taxonomy" id="7868"/>
    <lineage>
        <taxon>Eukaryota</taxon>
        <taxon>Metazoa</taxon>
        <taxon>Chordata</taxon>
        <taxon>Craniata</taxon>
        <taxon>Vertebrata</taxon>
        <taxon>Chondrichthyes</taxon>
        <taxon>Holocephali</taxon>
        <taxon>Chimaeriformes</taxon>
        <taxon>Callorhinchidae</taxon>
        <taxon>Callorhinchus</taxon>
    </lineage>
</organism>
<evidence type="ECO:0000256" key="8">
    <source>
        <dbReference type="SAM" id="SignalP"/>
    </source>
</evidence>
<dbReference type="RefSeq" id="XP_007899743.1">
    <property type="nucleotide sequence ID" value="XM_007901552.2"/>
</dbReference>
<evidence type="ECO:0000313" key="10">
    <source>
        <dbReference type="Ensembl" id="ENSCMIP00000021487.1"/>
    </source>
</evidence>
<feature type="compositionally biased region" description="Basic and acidic residues" evidence="7">
    <location>
        <begin position="25"/>
        <end position="42"/>
    </location>
</feature>
<dbReference type="AlphaFoldDB" id="V9LET1"/>
<dbReference type="STRING" id="7868.ENSCMIP00000021487"/>
<dbReference type="InterPro" id="IPR013055">
    <property type="entry name" value="Tachy_Neuro_lke_CS"/>
</dbReference>
<keyword evidence="4" id="KW-0165">Cleavage on pair of basic residues</keyword>
<dbReference type="Ensembl" id="ENSCMIT00000021872.1">
    <property type="protein sequence ID" value="ENSCMIP00000021487.1"/>
    <property type="gene ID" value="ENSCMIG00000009781.1"/>
</dbReference>
<protein>
    <submittedName>
        <fullName evidence="9 10">Protachykinin-like</fullName>
    </submittedName>
</protein>
<comment type="similarity">
    <text evidence="2">Belongs to the tachykinin family.</text>
</comment>
<evidence type="ECO:0000256" key="7">
    <source>
        <dbReference type="SAM" id="MobiDB-lite"/>
    </source>
</evidence>
<reference evidence="11" key="2">
    <citation type="journal article" date="2007" name="PLoS Biol.">
        <title>Survey sequencing and comparative analysis of the elephant shark (Callorhinchus milii) genome.</title>
        <authorList>
            <person name="Venkatesh B."/>
            <person name="Kirkness E.F."/>
            <person name="Loh Y.H."/>
            <person name="Halpern A.L."/>
            <person name="Lee A.P."/>
            <person name="Johnson J."/>
            <person name="Dandona N."/>
            <person name="Viswanathan L.D."/>
            <person name="Tay A."/>
            <person name="Venter J.C."/>
            <person name="Strausberg R.L."/>
            <person name="Brenner S."/>
        </authorList>
    </citation>
    <scope>NUCLEOTIDE SEQUENCE [LARGE SCALE GENOMIC DNA]</scope>
</reference>
<dbReference type="PANTHER" id="PTHR11250">
    <property type="entry name" value="TACHYKININ"/>
    <property type="match status" value="1"/>
</dbReference>
<keyword evidence="6" id="KW-0027">Amidation</keyword>
<comment type="subcellular location">
    <subcellularLocation>
        <location evidence="1">Secreted</location>
    </subcellularLocation>
</comment>
<evidence type="ECO:0000256" key="6">
    <source>
        <dbReference type="ARBA" id="ARBA00022815"/>
    </source>
</evidence>
<dbReference type="GO" id="GO:0005576">
    <property type="term" value="C:extracellular region"/>
    <property type="evidence" value="ECO:0007669"/>
    <property type="project" value="UniProtKB-SubCell"/>
</dbReference>
<dbReference type="PROSITE" id="PS00267">
    <property type="entry name" value="TACHYKININ"/>
    <property type="match status" value="1"/>
</dbReference>
<dbReference type="OMA" id="DSENWQD"/>
<evidence type="ECO:0000256" key="3">
    <source>
        <dbReference type="ARBA" id="ARBA00022525"/>
    </source>
</evidence>
<feature type="signal peptide" evidence="8">
    <location>
        <begin position="1"/>
        <end position="19"/>
    </location>
</feature>
<gene>
    <name evidence="10" type="primary">LOC103183844</name>
</gene>
<proteinExistence type="evidence at transcript level"/>
<reference evidence="11" key="1">
    <citation type="journal article" date="2006" name="Science">
        <title>Ancient noncoding elements conserved in the human genome.</title>
        <authorList>
            <person name="Venkatesh B."/>
            <person name="Kirkness E.F."/>
            <person name="Loh Y.H."/>
            <person name="Halpern A.L."/>
            <person name="Lee A.P."/>
            <person name="Johnson J."/>
            <person name="Dandona N."/>
            <person name="Viswanathan L.D."/>
            <person name="Tay A."/>
            <person name="Venter J.C."/>
            <person name="Strausberg R.L."/>
            <person name="Brenner S."/>
        </authorList>
    </citation>
    <scope>NUCLEOTIDE SEQUENCE [LARGE SCALE GENOMIC DNA]</scope>
</reference>
<evidence type="ECO:0000256" key="5">
    <source>
        <dbReference type="ARBA" id="ARBA00022729"/>
    </source>
</evidence>
<dbReference type="OrthoDB" id="9538060at2759"/>
<feature type="region of interest" description="Disordered" evidence="7">
    <location>
        <begin position="96"/>
        <end position="119"/>
    </location>
</feature>
<feature type="chain" id="PRO_5044739659" evidence="8">
    <location>
        <begin position="20"/>
        <end position="119"/>
    </location>
</feature>
<dbReference type="EMBL" id="JW878582">
    <property type="protein sequence ID" value="AFP11099.1"/>
    <property type="molecule type" value="mRNA"/>
</dbReference>
<keyword evidence="3" id="KW-0964">Secreted</keyword>
<evidence type="ECO:0000256" key="4">
    <source>
        <dbReference type="ARBA" id="ARBA00022685"/>
    </source>
</evidence>
<reference evidence="9 11" key="3">
    <citation type="journal article" date="2014" name="Nature">
        <title>Elephant shark genome provides unique insights into gnathostome evolution.</title>
        <authorList>
            <consortium name="International Elephant Shark Genome Sequencing Consortium"/>
            <person name="Venkatesh B."/>
            <person name="Lee A.P."/>
            <person name="Ravi V."/>
            <person name="Maurya A.K."/>
            <person name="Lian M.M."/>
            <person name="Swann J.B."/>
            <person name="Ohta Y."/>
            <person name="Flajnik M.F."/>
            <person name="Sutoh Y."/>
            <person name="Kasahara M."/>
            <person name="Hoon S."/>
            <person name="Gangu V."/>
            <person name="Roy S.W."/>
            <person name="Irimia M."/>
            <person name="Korzh V."/>
            <person name="Kondrychyn I."/>
            <person name="Lim Z.W."/>
            <person name="Tay B.H."/>
            <person name="Tohari S."/>
            <person name="Kong K.W."/>
            <person name="Ho S."/>
            <person name="Lorente-Galdos B."/>
            <person name="Quilez J."/>
            <person name="Marques-Bonet T."/>
            <person name="Raney B.J."/>
            <person name="Ingham P.W."/>
            <person name="Tay A."/>
            <person name="Hillier L.W."/>
            <person name="Minx P."/>
            <person name="Boehm T."/>
            <person name="Wilson R.K."/>
            <person name="Brenner S."/>
            <person name="Warren W.C."/>
        </authorList>
    </citation>
    <scope>NUCLEOTIDE SEQUENCE</scope>
    <source>
        <tissue evidence="9">Intestine</tissue>
    </source>
</reference>
<reference evidence="10" key="4">
    <citation type="submission" date="2025-05" db="UniProtKB">
        <authorList>
            <consortium name="Ensembl"/>
        </authorList>
    </citation>
    <scope>IDENTIFICATION</scope>
</reference>
<accession>V9LET1</accession>
<keyword evidence="11" id="KW-1185">Reference proteome</keyword>
<evidence type="ECO:0000256" key="1">
    <source>
        <dbReference type="ARBA" id="ARBA00004613"/>
    </source>
</evidence>